<dbReference type="PRINTS" id="PR00038">
    <property type="entry name" value="HTHLUXR"/>
</dbReference>
<organism evidence="8 9">
    <name type="scientific">Arsenicicoccus cauae</name>
    <dbReference type="NCBI Taxonomy" id="2663847"/>
    <lineage>
        <taxon>Bacteria</taxon>
        <taxon>Bacillati</taxon>
        <taxon>Actinomycetota</taxon>
        <taxon>Actinomycetes</taxon>
        <taxon>Micrococcales</taxon>
        <taxon>Intrasporangiaceae</taxon>
        <taxon>Arsenicicoccus</taxon>
    </lineage>
</organism>
<keyword evidence="1 5" id="KW-0597">Phosphoprotein</keyword>
<evidence type="ECO:0000256" key="4">
    <source>
        <dbReference type="ARBA" id="ARBA00023163"/>
    </source>
</evidence>
<sequence>MTDPVRVLLVDDDALVRAGLRLMLGGDASIDVVGEAGDGLEAERLVGELRPAVVLMDIRMPRQDGLTTTEHLVARPGHPEVIVLTTFDADDLVLRALRAGASGFLLKDTPPPQIVQAIHRVRAGEPMLSPSVTQRLIHAVSTRTSDTRQRRASTLVAGLTDRERQIALAIGEGRTNAGIAASLYLSVATVKSHVTHLLTKLEADNRVQIAIRMHDAGLL</sequence>
<gene>
    <name evidence="8" type="ORF">GGG17_14605</name>
</gene>
<dbReference type="InterPro" id="IPR058245">
    <property type="entry name" value="NreC/VraR/RcsB-like_REC"/>
</dbReference>
<feature type="domain" description="HTH luxR-type" evidence="6">
    <location>
        <begin position="152"/>
        <end position="217"/>
    </location>
</feature>
<keyword evidence="3" id="KW-0238">DNA-binding</keyword>
<feature type="domain" description="Response regulatory" evidence="7">
    <location>
        <begin position="6"/>
        <end position="122"/>
    </location>
</feature>
<dbReference type="SMART" id="SM00421">
    <property type="entry name" value="HTH_LUXR"/>
    <property type="match status" value="1"/>
</dbReference>
<evidence type="ECO:0000259" key="7">
    <source>
        <dbReference type="PROSITE" id="PS50110"/>
    </source>
</evidence>
<keyword evidence="9" id="KW-1185">Reference proteome</keyword>
<protein>
    <submittedName>
        <fullName evidence="8">Response regulator</fullName>
    </submittedName>
</protein>
<dbReference type="RefSeq" id="WP_154594427.1">
    <property type="nucleotide sequence ID" value="NZ_WLVL01000046.1"/>
</dbReference>
<dbReference type="EMBL" id="WLVL01000046">
    <property type="protein sequence ID" value="MTB73170.1"/>
    <property type="molecule type" value="Genomic_DNA"/>
</dbReference>
<dbReference type="GO" id="GO:0006355">
    <property type="term" value="P:regulation of DNA-templated transcription"/>
    <property type="evidence" value="ECO:0007669"/>
    <property type="project" value="InterPro"/>
</dbReference>
<evidence type="ECO:0000256" key="1">
    <source>
        <dbReference type="ARBA" id="ARBA00022553"/>
    </source>
</evidence>
<evidence type="ECO:0000256" key="2">
    <source>
        <dbReference type="ARBA" id="ARBA00023015"/>
    </source>
</evidence>
<evidence type="ECO:0000256" key="5">
    <source>
        <dbReference type="PROSITE-ProRule" id="PRU00169"/>
    </source>
</evidence>
<dbReference type="InterPro" id="IPR016032">
    <property type="entry name" value="Sig_transdc_resp-reg_C-effctor"/>
</dbReference>
<dbReference type="GO" id="GO:0000160">
    <property type="term" value="P:phosphorelay signal transduction system"/>
    <property type="evidence" value="ECO:0007669"/>
    <property type="project" value="InterPro"/>
</dbReference>
<keyword evidence="4" id="KW-0804">Transcription</keyword>
<dbReference type="SUPFAM" id="SSF52172">
    <property type="entry name" value="CheY-like"/>
    <property type="match status" value="1"/>
</dbReference>
<comment type="caution">
    <text evidence="8">The sequence shown here is derived from an EMBL/GenBank/DDBJ whole genome shotgun (WGS) entry which is preliminary data.</text>
</comment>
<dbReference type="InterPro" id="IPR011006">
    <property type="entry name" value="CheY-like_superfamily"/>
</dbReference>
<dbReference type="Proteomes" id="UP000431092">
    <property type="component" value="Unassembled WGS sequence"/>
</dbReference>
<dbReference type="AlphaFoldDB" id="A0A6I3ITC0"/>
<evidence type="ECO:0000313" key="9">
    <source>
        <dbReference type="Proteomes" id="UP000431092"/>
    </source>
</evidence>
<dbReference type="PANTHER" id="PTHR43214">
    <property type="entry name" value="TWO-COMPONENT RESPONSE REGULATOR"/>
    <property type="match status" value="1"/>
</dbReference>
<dbReference type="CDD" id="cd06170">
    <property type="entry name" value="LuxR_C_like"/>
    <property type="match status" value="1"/>
</dbReference>
<dbReference type="SMART" id="SM00448">
    <property type="entry name" value="REC"/>
    <property type="match status" value="1"/>
</dbReference>
<dbReference type="PROSITE" id="PS00622">
    <property type="entry name" value="HTH_LUXR_1"/>
    <property type="match status" value="1"/>
</dbReference>
<dbReference type="InterPro" id="IPR000792">
    <property type="entry name" value="Tscrpt_reg_LuxR_C"/>
</dbReference>
<evidence type="ECO:0000259" key="6">
    <source>
        <dbReference type="PROSITE" id="PS50043"/>
    </source>
</evidence>
<keyword evidence="2" id="KW-0805">Transcription regulation</keyword>
<dbReference type="GO" id="GO:0003677">
    <property type="term" value="F:DNA binding"/>
    <property type="evidence" value="ECO:0007669"/>
    <property type="project" value="UniProtKB-KW"/>
</dbReference>
<dbReference type="InterPro" id="IPR039420">
    <property type="entry name" value="WalR-like"/>
</dbReference>
<dbReference type="CDD" id="cd17535">
    <property type="entry name" value="REC_NarL-like"/>
    <property type="match status" value="1"/>
</dbReference>
<reference evidence="8 9" key="1">
    <citation type="submission" date="2019-11" db="EMBL/GenBank/DDBJ databases">
        <title>Whole genome sequencing identifies a novel species of the genus Arsenicicoccus isolated from human blood.</title>
        <authorList>
            <person name="Jeong J.H."/>
            <person name="Kweon O.J."/>
            <person name="Kim H.R."/>
            <person name="Kim T.-H."/>
            <person name="Ha S.-M."/>
            <person name="Lee M.-K."/>
        </authorList>
    </citation>
    <scope>NUCLEOTIDE SEQUENCE [LARGE SCALE GENOMIC DNA]</scope>
    <source>
        <strain evidence="8 9">MKL-02</strain>
    </source>
</reference>
<dbReference type="PROSITE" id="PS50043">
    <property type="entry name" value="HTH_LUXR_2"/>
    <property type="match status" value="1"/>
</dbReference>
<evidence type="ECO:0000313" key="8">
    <source>
        <dbReference type="EMBL" id="MTB73170.1"/>
    </source>
</evidence>
<dbReference type="Pfam" id="PF00072">
    <property type="entry name" value="Response_reg"/>
    <property type="match status" value="1"/>
</dbReference>
<dbReference type="Pfam" id="PF00196">
    <property type="entry name" value="GerE"/>
    <property type="match status" value="1"/>
</dbReference>
<proteinExistence type="predicted"/>
<accession>A0A6I3ITC0</accession>
<dbReference type="PANTHER" id="PTHR43214:SF24">
    <property type="entry name" value="TRANSCRIPTIONAL REGULATORY PROTEIN NARL-RELATED"/>
    <property type="match status" value="1"/>
</dbReference>
<name>A0A6I3ITC0_9MICO</name>
<evidence type="ECO:0000256" key="3">
    <source>
        <dbReference type="ARBA" id="ARBA00023125"/>
    </source>
</evidence>
<dbReference type="PROSITE" id="PS50110">
    <property type="entry name" value="RESPONSE_REGULATORY"/>
    <property type="match status" value="1"/>
</dbReference>
<dbReference type="Gene3D" id="3.40.50.2300">
    <property type="match status" value="1"/>
</dbReference>
<dbReference type="InterPro" id="IPR001789">
    <property type="entry name" value="Sig_transdc_resp-reg_receiver"/>
</dbReference>
<feature type="modified residue" description="4-aspartylphosphate" evidence="5">
    <location>
        <position position="57"/>
    </location>
</feature>
<dbReference type="SUPFAM" id="SSF46894">
    <property type="entry name" value="C-terminal effector domain of the bipartite response regulators"/>
    <property type="match status" value="1"/>
</dbReference>